<dbReference type="RefSeq" id="WP_069297408.1">
    <property type="nucleotide sequence ID" value="NZ_CP017057.1"/>
</dbReference>
<sequence length="113" mass="12208">MAKIVIAAQIDLDPAQRAEALRSAKPHIDAALEQPGCLAYDWSADGNNPSRVNVFEEWESEEALAAHFAGQAYAGMRDHIGNFGLTNAASRKYRVDAEGPVYNSQGVATEAFD</sequence>
<accession>A0A074MYF7</accession>
<reference evidence="2 3" key="1">
    <citation type="submission" date="2014-04" db="EMBL/GenBank/DDBJ databases">
        <title>A comprehensive comparison of genomes of Erythrobacter spp. Strains.</title>
        <authorList>
            <person name="Zheng Q."/>
        </authorList>
    </citation>
    <scope>NUCLEOTIDE SEQUENCE [LARGE SCALE GENOMIC DNA]</scope>
    <source>
        <strain evidence="2 3">DSM 8509</strain>
    </source>
</reference>
<dbReference type="InterPro" id="IPR007138">
    <property type="entry name" value="ABM_dom"/>
</dbReference>
<dbReference type="InterPro" id="IPR011008">
    <property type="entry name" value="Dimeric_a/b-barrel"/>
</dbReference>
<dbReference type="PROSITE" id="PS51725">
    <property type="entry name" value="ABM"/>
    <property type="match status" value="1"/>
</dbReference>
<dbReference type="EMBL" id="JMIX01000012">
    <property type="protein sequence ID" value="KEO90627.1"/>
    <property type="molecule type" value="Genomic_DNA"/>
</dbReference>
<dbReference type="OrthoDB" id="287932at2"/>
<name>A0A074MYF7_9SPHN</name>
<dbReference type="PANTHER" id="PTHR33336:SF3">
    <property type="entry name" value="ABM DOMAIN-CONTAINING PROTEIN"/>
    <property type="match status" value="1"/>
</dbReference>
<organism evidence="2 3">
    <name type="scientific">Erythrobacter litoralis</name>
    <dbReference type="NCBI Taxonomy" id="39960"/>
    <lineage>
        <taxon>Bacteria</taxon>
        <taxon>Pseudomonadati</taxon>
        <taxon>Pseudomonadota</taxon>
        <taxon>Alphaproteobacteria</taxon>
        <taxon>Sphingomonadales</taxon>
        <taxon>Erythrobacteraceae</taxon>
        <taxon>Erythrobacter/Porphyrobacter group</taxon>
        <taxon>Erythrobacter</taxon>
    </lineage>
</organism>
<dbReference type="KEGG" id="elq:Ga0102493_111093"/>
<dbReference type="InterPro" id="IPR050744">
    <property type="entry name" value="AI-2_Isomerase_LsrG"/>
</dbReference>
<proteinExistence type="predicted"/>
<dbReference type="SUPFAM" id="SSF54909">
    <property type="entry name" value="Dimeric alpha+beta barrel"/>
    <property type="match status" value="1"/>
</dbReference>
<dbReference type="Pfam" id="PF03992">
    <property type="entry name" value="ABM"/>
    <property type="match status" value="1"/>
</dbReference>
<evidence type="ECO:0000313" key="3">
    <source>
        <dbReference type="Proteomes" id="UP000027866"/>
    </source>
</evidence>
<evidence type="ECO:0000313" key="2">
    <source>
        <dbReference type="EMBL" id="KEO90627.1"/>
    </source>
</evidence>
<dbReference type="Gene3D" id="3.30.70.100">
    <property type="match status" value="1"/>
</dbReference>
<gene>
    <name evidence="2" type="ORF">EH32_02040</name>
</gene>
<feature type="domain" description="ABM" evidence="1">
    <location>
        <begin position="4"/>
        <end position="95"/>
    </location>
</feature>
<comment type="caution">
    <text evidence="2">The sequence shown here is derived from an EMBL/GenBank/DDBJ whole genome shotgun (WGS) entry which is preliminary data.</text>
</comment>
<dbReference type="PATRIC" id="fig|39960.10.peg.159"/>
<dbReference type="GO" id="GO:0003824">
    <property type="term" value="F:catalytic activity"/>
    <property type="evidence" value="ECO:0007669"/>
    <property type="project" value="TreeGrafter"/>
</dbReference>
<dbReference type="PANTHER" id="PTHR33336">
    <property type="entry name" value="QUINOL MONOOXYGENASE YGIN-RELATED"/>
    <property type="match status" value="1"/>
</dbReference>
<keyword evidence="3" id="KW-1185">Reference proteome</keyword>
<evidence type="ECO:0000259" key="1">
    <source>
        <dbReference type="PROSITE" id="PS51725"/>
    </source>
</evidence>
<dbReference type="AlphaFoldDB" id="A0A074MYF7"/>
<dbReference type="Proteomes" id="UP000027866">
    <property type="component" value="Unassembled WGS sequence"/>
</dbReference>
<protein>
    <recommendedName>
        <fullName evidence="1">ABM domain-containing protein</fullName>
    </recommendedName>
</protein>